<proteinExistence type="predicted"/>
<accession>A0ABR7UDM3</accession>
<dbReference type="Gene3D" id="3.90.1570.30">
    <property type="match status" value="1"/>
</dbReference>
<protein>
    <submittedName>
        <fullName evidence="1">Type I restriction enzyme HsdR N-terminal domain-containing protein</fullName>
    </submittedName>
</protein>
<name>A0ABR7UDM3_9BRAD</name>
<evidence type="ECO:0000313" key="2">
    <source>
        <dbReference type="Proteomes" id="UP000639516"/>
    </source>
</evidence>
<sequence length="348" mass="38934">MLFPPVNFDELNEADIRGEVIDPLLRHLGYRSGTEFNIVRERSLRYPRRSLGRRKPNDPEIKGRPDYILEIRGLDRWIVEAKPPSDDISDADIEQAFSYAFLPEVAAGYFVLSNGRRLFIFKTVDGPGAAPLVDLRYEQLDDKLQVISNILAPASFRRSLMTQHVDTARPLAPGWGSTLQIVAGEIEYTKTSGSLPAIAEQLSRMVGVRMPMDSGFVWRLENQIAVRAKQGFLHRLHQQASRAIGAGEATYYSSDADLSTSRDHPNIFESTNMYSIRRGQPQFNLFTQEQGIATVDAQMTTYSEAVGSLEGDRFTGLFFGGAEVVYDMPGSPTLTVDISGAFYLKLRE</sequence>
<organism evidence="1 2">
    <name type="scientific">Bradyrhizobium campsiandrae</name>
    <dbReference type="NCBI Taxonomy" id="1729892"/>
    <lineage>
        <taxon>Bacteria</taxon>
        <taxon>Pseudomonadati</taxon>
        <taxon>Pseudomonadota</taxon>
        <taxon>Alphaproteobacteria</taxon>
        <taxon>Hyphomicrobiales</taxon>
        <taxon>Nitrobacteraceae</taxon>
        <taxon>Bradyrhizobium</taxon>
    </lineage>
</organism>
<gene>
    <name evidence="1" type="ORF">HA482_28550</name>
</gene>
<reference evidence="1 2" key="1">
    <citation type="journal article" date="2020" name="Arch. Microbiol.">
        <title>Bradyrhizobium campsiandrae sp. nov., a nitrogen-fixing bacterial strain isolated from a native leguminous tree from the Amazon adapted to flooded conditions.</title>
        <authorList>
            <person name="Cabral Michel D."/>
            <person name="Martins da Costa E."/>
            <person name="Azarias Guimaraes A."/>
            <person name="Soares de Carvalho T."/>
            <person name="Santos de Castro Caputo P."/>
            <person name="Willems A."/>
            <person name="de Souza Moreira F.M."/>
        </authorList>
    </citation>
    <scope>NUCLEOTIDE SEQUENCE [LARGE SCALE GENOMIC DNA]</scope>
    <source>
        <strain evidence="2">INPA 384B</strain>
    </source>
</reference>
<dbReference type="RefSeq" id="WP_188107755.1">
    <property type="nucleotide sequence ID" value="NZ_JAANIH010000089.1"/>
</dbReference>
<dbReference type="EMBL" id="JAATTO010000046">
    <property type="protein sequence ID" value="MBC9982166.1"/>
    <property type="molecule type" value="Genomic_DNA"/>
</dbReference>
<dbReference type="Proteomes" id="UP000639516">
    <property type="component" value="Unassembled WGS sequence"/>
</dbReference>
<keyword evidence="2" id="KW-1185">Reference proteome</keyword>
<evidence type="ECO:0000313" key="1">
    <source>
        <dbReference type="EMBL" id="MBC9982166.1"/>
    </source>
</evidence>
<comment type="caution">
    <text evidence="1">The sequence shown here is derived from an EMBL/GenBank/DDBJ whole genome shotgun (WGS) entry which is preliminary data.</text>
</comment>